<keyword evidence="9" id="KW-1185">Reference proteome</keyword>
<feature type="transmembrane region" description="Helical" evidence="6">
    <location>
        <begin position="170"/>
        <end position="192"/>
    </location>
</feature>
<organism evidence="8 9">
    <name type="scientific">Thyridium curvatum</name>
    <dbReference type="NCBI Taxonomy" id="1093900"/>
    <lineage>
        <taxon>Eukaryota</taxon>
        <taxon>Fungi</taxon>
        <taxon>Dikarya</taxon>
        <taxon>Ascomycota</taxon>
        <taxon>Pezizomycotina</taxon>
        <taxon>Sordariomycetes</taxon>
        <taxon>Sordariomycetidae</taxon>
        <taxon>Thyridiales</taxon>
        <taxon>Thyridiaceae</taxon>
        <taxon>Thyridium</taxon>
    </lineage>
</organism>
<name>A0A507AJ97_9PEZI</name>
<evidence type="ECO:0000256" key="6">
    <source>
        <dbReference type="SAM" id="Phobius"/>
    </source>
</evidence>
<feature type="chain" id="PRO_5021414229" evidence="7">
    <location>
        <begin position="27"/>
        <end position="295"/>
    </location>
</feature>
<feature type="region of interest" description="Disordered" evidence="5">
    <location>
        <begin position="257"/>
        <end position="295"/>
    </location>
</feature>
<evidence type="ECO:0000313" key="8">
    <source>
        <dbReference type="EMBL" id="TPX10355.1"/>
    </source>
</evidence>
<sequence>MVQRRVRTDVLQALLTFAYFSASCRADDHGVVFLYPPKGLTFHYLDTVNVQYTSPFDKPTLLTFCDGGGRQVYKDPVPQYNATYPVLLNFTSDTVCWFDLRPGQEPGHGANSPSFTLLSNQRVQTTLGLSISTSTSSTISSSAPIQATSAVETATNPPTVHHGLSAGASAGIGVGVALGVIAIGGGILAILWRRRKHRVNVARSKDDRNIQDWDNTGHGNGNQANSQGISAATAGSFVESQPQHTVISAAPTYYSQDAKPEYGYGHQHQSQELEGHGVPRELDALPPPKPHELPG</sequence>
<dbReference type="AlphaFoldDB" id="A0A507AJ97"/>
<comment type="subcellular location">
    <subcellularLocation>
        <location evidence="1">Membrane</location>
        <topology evidence="1">Single-pass membrane protein</topology>
    </subcellularLocation>
</comment>
<dbReference type="GO" id="GO:0016020">
    <property type="term" value="C:membrane"/>
    <property type="evidence" value="ECO:0007669"/>
    <property type="project" value="UniProtKB-SubCell"/>
</dbReference>
<accession>A0A507AJ97</accession>
<dbReference type="PANTHER" id="PTHR15549:SF6">
    <property type="entry name" value="MID2 DOMAIN-CONTAINING PROTEIN"/>
    <property type="match status" value="1"/>
</dbReference>
<feature type="signal peptide" evidence="7">
    <location>
        <begin position="1"/>
        <end position="26"/>
    </location>
</feature>
<protein>
    <submittedName>
        <fullName evidence="8">Uncharacterized protein</fullName>
    </submittedName>
</protein>
<comment type="caution">
    <text evidence="8">The sequence shown here is derived from an EMBL/GenBank/DDBJ whole genome shotgun (WGS) entry which is preliminary data.</text>
</comment>
<keyword evidence="3 6" id="KW-1133">Transmembrane helix</keyword>
<gene>
    <name evidence="8" type="ORF">E0L32_008760</name>
</gene>
<dbReference type="RefSeq" id="XP_030992066.1">
    <property type="nucleotide sequence ID" value="XM_031143650.1"/>
</dbReference>
<keyword evidence="4 6" id="KW-0472">Membrane</keyword>
<dbReference type="EMBL" id="SKBQ01000059">
    <property type="protein sequence ID" value="TPX10355.1"/>
    <property type="molecule type" value="Genomic_DNA"/>
</dbReference>
<keyword evidence="2 6" id="KW-0812">Transmembrane</keyword>
<evidence type="ECO:0000256" key="5">
    <source>
        <dbReference type="SAM" id="MobiDB-lite"/>
    </source>
</evidence>
<dbReference type="CDD" id="cd12087">
    <property type="entry name" value="TM_EGFR-like"/>
    <property type="match status" value="1"/>
</dbReference>
<dbReference type="InParanoid" id="A0A507AJ97"/>
<evidence type="ECO:0000256" key="7">
    <source>
        <dbReference type="SAM" id="SignalP"/>
    </source>
</evidence>
<evidence type="ECO:0000256" key="2">
    <source>
        <dbReference type="ARBA" id="ARBA00022692"/>
    </source>
</evidence>
<dbReference type="OrthoDB" id="5367645at2759"/>
<evidence type="ECO:0000256" key="1">
    <source>
        <dbReference type="ARBA" id="ARBA00004167"/>
    </source>
</evidence>
<dbReference type="PANTHER" id="PTHR15549">
    <property type="entry name" value="PAIRED IMMUNOGLOBULIN-LIKE TYPE 2 RECEPTOR"/>
    <property type="match status" value="1"/>
</dbReference>
<evidence type="ECO:0000256" key="4">
    <source>
        <dbReference type="ARBA" id="ARBA00023136"/>
    </source>
</evidence>
<evidence type="ECO:0000313" key="9">
    <source>
        <dbReference type="Proteomes" id="UP000319257"/>
    </source>
</evidence>
<dbReference type="PROSITE" id="PS51257">
    <property type="entry name" value="PROKAR_LIPOPROTEIN"/>
    <property type="match status" value="1"/>
</dbReference>
<evidence type="ECO:0000256" key="3">
    <source>
        <dbReference type="ARBA" id="ARBA00022989"/>
    </source>
</evidence>
<keyword evidence="7" id="KW-0732">Signal</keyword>
<dbReference type="GO" id="GO:0071944">
    <property type="term" value="C:cell periphery"/>
    <property type="evidence" value="ECO:0007669"/>
    <property type="project" value="UniProtKB-ARBA"/>
</dbReference>
<dbReference type="Proteomes" id="UP000319257">
    <property type="component" value="Unassembled WGS sequence"/>
</dbReference>
<dbReference type="InterPro" id="IPR051694">
    <property type="entry name" value="Immunoregulatory_rcpt-like"/>
</dbReference>
<proteinExistence type="predicted"/>
<feature type="compositionally biased region" description="Basic and acidic residues" evidence="5">
    <location>
        <begin position="269"/>
        <end position="295"/>
    </location>
</feature>
<dbReference type="GeneID" id="41976207"/>
<dbReference type="STRING" id="1093900.A0A507AJ97"/>
<reference evidence="8 9" key="1">
    <citation type="submission" date="2019-06" db="EMBL/GenBank/DDBJ databases">
        <title>Draft genome sequence of the filamentous fungus Phialemoniopsis curvata isolated from diesel fuel.</title>
        <authorList>
            <person name="Varaljay V.A."/>
            <person name="Lyon W.J."/>
            <person name="Crouch A.L."/>
            <person name="Drake C.E."/>
            <person name="Hollomon J.M."/>
            <person name="Nadeau L.J."/>
            <person name="Nunn H.S."/>
            <person name="Stevenson B.S."/>
            <person name="Bojanowski C.L."/>
            <person name="Crookes-Goodson W.J."/>
        </authorList>
    </citation>
    <scope>NUCLEOTIDE SEQUENCE [LARGE SCALE GENOMIC DNA]</scope>
    <source>
        <strain evidence="8 9">D216</strain>
    </source>
</reference>